<dbReference type="Proteomes" id="UP000606274">
    <property type="component" value="Unassembled WGS sequence"/>
</dbReference>
<evidence type="ECO:0000313" key="4">
    <source>
        <dbReference type="Proteomes" id="UP000606274"/>
    </source>
</evidence>
<organism evidence="3 4">
    <name type="scientific">Silurus meridionalis</name>
    <name type="common">Southern catfish</name>
    <name type="synonym">Silurus soldatovi meridionalis</name>
    <dbReference type="NCBI Taxonomy" id="175797"/>
    <lineage>
        <taxon>Eukaryota</taxon>
        <taxon>Metazoa</taxon>
        <taxon>Chordata</taxon>
        <taxon>Craniata</taxon>
        <taxon>Vertebrata</taxon>
        <taxon>Euteleostomi</taxon>
        <taxon>Actinopterygii</taxon>
        <taxon>Neopterygii</taxon>
        <taxon>Teleostei</taxon>
        <taxon>Ostariophysi</taxon>
        <taxon>Siluriformes</taxon>
        <taxon>Siluridae</taxon>
        <taxon>Silurus</taxon>
    </lineage>
</organism>
<dbReference type="CDD" id="cd02257">
    <property type="entry name" value="Peptidase_C19"/>
    <property type="match status" value="1"/>
</dbReference>
<protein>
    <recommendedName>
        <fullName evidence="2">USP domain-containing protein</fullName>
    </recommendedName>
</protein>
<reference evidence="3" key="1">
    <citation type="submission" date="2020-08" db="EMBL/GenBank/DDBJ databases">
        <title>Chromosome-level assembly of Southern catfish (Silurus meridionalis) provides insights into visual adaptation to the nocturnal and benthic lifestyles.</title>
        <authorList>
            <person name="Zhang Y."/>
            <person name="Wang D."/>
            <person name="Peng Z."/>
        </authorList>
    </citation>
    <scope>NUCLEOTIDE SEQUENCE</scope>
    <source>
        <strain evidence="3">SWU-2019-XX</strain>
        <tissue evidence="3">Muscle</tissue>
    </source>
</reference>
<evidence type="ECO:0000259" key="2">
    <source>
        <dbReference type="PROSITE" id="PS50235"/>
    </source>
</evidence>
<dbReference type="GO" id="GO:0016579">
    <property type="term" value="P:protein deubiquitination"/>
    <property type="evidence" value="ECO:0007669"/>
    <property type="project" value="InterPro"/>
</dbReference>
<evidence type="ECO:0000313" key="3">
    <source>
        <dbReference type="EMBL" id="KAF7690385.1"/>
    </source>
</evidence>
<feature type="region of interest" description="Disordered" evidence="1">
    <location>
        <begin position="78"/>
        <end position="150"/>
    </location>
</feature>
<feature type="compositionally biased region" description="Polar residues" evidence="1">
    <location>
        <begin position="88"/>
        <end position="117"/>
    </location>
</feature>
<keyword evidence="4" id="KW-1185">Reference proteome</keyword>
<dbReference type="OrthoDB" id="289038at2759"/>
<dbReference type="InterPro" id="IPR018200">
    <property type="entry name" value="USP_CS"/>
</dbReference>
<dbReference type="GO" id="GO:0004843">
    <property type="term" value="F:cysteine-type deubiquitinase activity"/>
    <property type="evidence" value="ECO:0007669"/>
    <property type="project" value="InterPro"/>
</dbReference>
<feature type="region of interest" description="Disordered" evidence="1">
    <location>
        <begin position="625"/>
        <end position="650"/>
    </location>
</feature>
<dbReference type="InterPro" id="IPR038765">
    <property type="entry name" value="Papain-like_cys_pep_sf"/>
</dbReference>
<gene>
    <name evidence="3" type="ORF">HF521_012189</name>
</gene>
<dbReference type="EMBL" id="JABFDY010000023">
    <property type="protein sequence ID" value="KAF7690385.1"/>
    <property type="molecule type" value="Genomic_DNA"/>
</dbReference>
<feature type="domain" description="USP" evidence="2">
    <location>
        <begin position="391"/>
        <end position="721"/>
    </location>
</feature>
<dbReference type="Pfam" id="PF00443">
    <property type="entry name" value="UCH"/>
    <property type="match status" value="1"/>
</dbReference>
<dbReference type="Gene3D" id="3.90.70.10">
    <property type="entry name" value="Cysteine proteinases"/>
    <property type="match status" value="1"/>
</dbReference>
<feature type="compositionally biased region" description="Acidic residues" evidence="1">
    <location>
        <begin position="634"/>
        <end position="645"/>
    </location>
</feature>
<dbReference type="InterPro" id="IPR001394">
    <property type="entry name" value="Peptidase_C19_UCH"/>
</dbReference>
<sequence>MLCFPFLRFRKKQHQKAAIPTESNSTPNNSPQLVTAVKLASQEKNQHKALFNRSETSKRIDLVNKKGVPEKTYEKVATITKKPIKNGLSPNKTNPDNKPRSNKLNTKGNVASLSQSTSEEDEEIYSRADIKSSGRKNAVRTEKGERTEMPLYSNEKMEDTDKMFLSHLDEDIATLSEKLFNQGLDLGVTDLCAFNSSELLIHTLVGNTKEFPVEANLQSAVKEFAIENRQEEEMKMILHEHESKKEKKKEPFSPDLYNNTYNLYNDLLLMTPLCNTKTAPYAFRSNKLKTNGNLVSLTQSTYEEDYLRAKISRRKNAVITENGERTMKTLYSKENLEDINKMILLQVDEDIAKFSENLVNPWLELCVTETDYTFSSNRTLSKITSNLLPSCSLPNFDSNCYINASLQCLFTAETFCKELSDLLENASPHIDDKFSRSFVKLSKLRSSSELQSNDNVNSLLMDLITSAAQVNPEFTFFQENDAHEFLCHCLTQLKESVQRLRLQKNVMTRCPVGSNFFFKMRNIISCSSCEFTRSKVEVFNHISVPPNHNSLEKCFHDLLNTQTVLESNCEKCGGKSATSLWVLHTLPRFLILHLNRFKVTQSGTISKLTTKVEIPPELLISRHSQLDAPKNENSSDEASETDQNELVENNIQDEGKSSYRLISFISHIGRTQFSGHYVADCFTKNSDLWMSCNDEIITLVNKTDLLELGLSSAYVLLYERVSTDGNPA</sequence>
<dbReference type="PANTHER" id="PTHR24006">
    <property type="entry name" value="UBIQUITIN CARBOXYL-TERMINAL HYDROLASE"/>
    <property type="match status" value="1"/>
</dbReference>
<name>A0A8T0AFU7_SILME</name>
<comment type="caution">
    <text evidence="3">The sequence shown here is derived from an EMBL/GenBank/DDBJ whole genome shotgun (WGS) entry which is preliminary data.</text>
</comment>
<dbReference type="SUPFAM" id="SSF54001">
    <property type="entry name" value="Cysteine proteinases"/>
    <property type="match status" value="1"/>
</dbReference>
<accession>A0A8T0AFU7</accession>
<dbReference type="GO" id="GO:0005829">
    <property type="term" value="C:cytosol"/>
    <property type="evidence" value="ECO:0007669"/>
    <property type="project" value="TreeGrafter"/>
</dbReference>
<dbReference type="AlphaFoldDB" id="A0A8T0AFU7"/>
<dbReference type="PROSITE" id="PS00973">
    <property type="entry name" value="USP_2"/>
    <property type="match status" value="1"/>
</dbReference>
<feature type="compositionally biased region" description="Basic and acidic residues" evidence="1">
    <location>
        <begin position="139"/>
        <end position="148"/>
    </location>
</feature>
<evidence type="ECO:0000256" key="1">
    <source>
        <dbReference type="SAM" id="MobiDB-lite"/>
    </source>
</evidence>
<dbReference type="InterPro" id="IPR028889">
    <property type="entry name" value="USP"/>
</dbReference>
<dbReference type="InterPro" id="IPR050164">
    <property type="entry name" value="Peptidase_C19"/>
</dbReference>
<dbReference type="PROSITE" id="PS50235">
    <property type="entry name" value="USP_3"/>
    <property type="match status" value="1"/>
</dbReference>
<dbReference type="GO" id="GO:0005634">
    <property type="term" value="C:nucleus"/>
    <property type="evidence" value="ECO:0007669"/>
    <property type="project" value="TreeGrafter"/>
</dbReference>
<proteinExistence type="predicted"/>